<sequence>MDAGAAPAAPIGPRRHRLSPPALHRLLVVVPGASIDWRNDGPSSLCQCASVKETNRDVPPQIHCVKGDGSQGERCSPPELLDPKIGRVTWLFDAFVLVGGTVQGATPMRFLTGWTAFRRNPGAH</sequence>
<dbReference type="EnsemblPlants" id="TuG1812G0200003683.01.T02">
    <property type="protein sequence ID" value="TuG1812G0200003683.01.T02"/>
    <property type="gene ID" value="TuG1812G0200003683.01"/>
</dbReference>
<dbReference type="EnsemblPlants" id="TuG1812G0200003683.01.T03">
    <property type="protein sequence ID" value="TuG1812G0200003683.01.T03"/>
    <property type="gene ID" value="TuG1812G0200003683.01"/>
</dbReference>
<dbReference type="AlphaFoldDB" id="A0A8R7PG81"/>
<protein>
    <submittedName>
        <fullName evidence="1">Uncharacterized protein</fullName>
    </submittedName>
</protein>
<evidence type="ECO:0000313" key="2">
    <source>
        <dbReference type="Proteomes" id="UP000015106"/>
    </source>
</evidence>
<reference evidence="2" key="1">
    <citation type="journal article" date="2013" name="Nature">
        <title>Draft genome of the wheat A-genome progenitor Triticum urartu.</title>
        <authorList>
            <person name="Ling H.Q."/>
            <person name="Zhao S."/>
            <person name="Liu D."/>
            <person name="Wang J."/>
            <person name="Sun H."/>
            <person name="Zhang C."/>
            <person name="Fan H."/>
            <person name="Li D."/>
            <person name="Dong L."/>
            <person name="Tao Y."/>
            <person name="Gao C."/>
            <person name="Wu H."/>
            <person name="Li Y."/>
            <person name="Cui Y."/>
            <person name="Guo X."/>
            <person name="Zheng S."/>
            <person name="Wang B."/>
            <person name="Yu K."/>
            <person name="Liang Q."/>
            <person name="Yang W."/>
            <person name="Lou X."/>
            <person name="Chen J."/>
            <person name="Feng M."/>
            <person name="Jian J."/>
            <person name="Zhang X."/>
            <person name="Luo G."/>
            <person name="Jiang Y."/>
            <person name="Liu J."/>
            <person name="Wang Z."/>
            <person name="Sha Y."/>
            <person name="Zhang B."/>
            <person name="Wu H."/>
            <person name="Tang D."/>
            <person name="Shen Q."/>
            <person name="Xue P."/>
            <person name="Zou S."/>
            <person name="Wang X."/>
            <person name="Liu X."/>
            <person name="Wang F."/>
            <person name="Yang Y."/>
            <person name="An X."/>
            <person name="Dong Z."/>
            <person name="Zhang K."/>
            <person name="Zhang X."/>
            <person name="Luo M.C."/>
            <person name="Dvorak J."/>
            <person name="Tong Y."/>
            <person name="Wang J."/>
            <person name="Yang H."/>
            <person name="Li Z."/>
            <person name="Wang D."/>
            <person name="Zhang A."/>
            <person name="Wang J."/>
        </authorList>
    </citation>
    <scope>NUCLEOTIDE SEQUENCE</scope>
    <source>
        <strain evidence="2">cv. G1812</strain>
    </source>
</reference>
<dbReference type="Gramene" id="TuG1812G0200003683.01.T03">
    <property type="protein sequence ID" value="TuG1812G0200003683.01.T03"/>
    <property type="gene ID" value="TuG1812G0200003683.01"/>
</dbReference>
<name>A0A8R7PG81_TRIUA</name>
<evidence type="ECO:0000313" key="1">
    <source>
        <dbReference type="EnsemblPlants" id="TuG1812G0200003683.01.T05"/>
    </source>
</evidence>
<dbReference type="EnsemblPlants" id="TuG1812G0200003683.01.T05">
    <property type="protein sequence ID" value="TuG1812G0200003683.01.T05"/>
    <property type="gene ID" value="TuG1812G0200003683.01"/>
</dbReference>
<dbReference type="EnsemblPlants" id="TuG1812G0200003683.01.T04">
    <property type="protein sequence ID" value="TuG1812G0200003683.01.T04"/>
    <property type="gene ID" value="TuG1812G0200003683.01"/>
</dbReference>
<dbReference type="Gramene" id="TuG1812G0200003683.01.T02">
    <property type="protein sequence ID" value="TuG1812G0200003683.01.T02"/>
    <property type="gene ID" value="TuG1812G0200003683.01"/>
</dbReference>
<keyword evidence="2" id="KW-1185">Reference proteome</keyword>
<accession>A0A8R7PG81</accession>
<dbReference type="Gramene" id="TuG1812G0200003683.01.T04">
    <property type="protein sequence ID" value="TuG1812G0200003683.01.T04"/>
    <property type="gene ID" value="TuG1812G0200003683.01"/>
</dbReference>
<proteinExistence type="predicted"/>
<dbReference type="Gramene" id="TuG1812G0200003683.01.T05">
    <property type="protein sequence ID" value="TuG1812G0200003683.01.T05"/>
    <property type="gene ID" value="TuG1812G0200003683.01"/>
</dbReference>
<reference evidence="1" key="2">
    <citation type="submission" date="2018-03" db="EMBL/GenBank/DDBJ databases">
        <title>The Triticum urartu genome reveals the dynamic nature of wheat genome evolution.</title>
        <authorList>
            <person name="Ling H."/>
            <person name="Ma B."/>
            <person name="Shi X."/>
            <person name="Liu H."/>
            <person name="Dong L."/>
            <person name="Sun H."/>
            <person name="Cao Y."/>
            <person name="Gao Q."/>
            <person name="Zheng S."/>
            <person name="Li Y."/>
            <person name="Yu Y."/>
            <person name="Du H."/>
            <person name="Qi M."/>
            <person name="Li Y."/>
            <person name="Yu H."/>
            <person name="Cui Y."/>
            <person name="Wang N."/>
            <person name="Chen C."/>
            <person name="Wu H."/>
            <person name="Zhao Y."/>
            <person name="Zhang J."/>
            <person name="Li Y."/>
            <person name="Zhou W."/>
            <person name="Zhang B."/>
            <person name="Hu W."/>
            <person name="Eijk M."/>
            <person name="Tang J."/>
            <person name="Witsenboer H."/>
            <person name="Zhao S."/>
            <person name="Li Z."/>
            <person name="Zhang A."/>
            <person name="Wang D."/>
            <person name="Liang C."/>
        </authorList>
    </citation>
    <scope>NUCLEOTIDE SEQUENCE [LARGE SCALE GENOMIC DNA]</scope>
    <source>
        <strain evidence="1">cv. G1812</strain>
    </source>
</reference>
<dbReference type="EnsemblPlants" id="TuG1812G0200003683.01.T01">
    <property type="protein sequence ID" value="TuG1812G0200003683.01.T01"/>
    <property type="gene ID" value="TuG1812G0200003683.01"/>
</dbReference>
<dbReference type="Gramene" id="TuG1812G0200003683.01.T01">
    <property type="protein sequence ID" value="TuG1812G0200003683.01.T01"/>
    <property type="gene ID" value="TuG1812G0200003683.01"/>
</dbReference>
<dbReference type="Proteomes" id="UP000015106">
    <property type="component" value="Chromosome 2"/>
</dbReference>
<organism evidence="1 2">
    <name type="scientific">Triticum urartu</name>
    <name type="common">Red wild einkorn</name>
    <name type="synonym">Crithodium urartu</name>
    <dbReference type="NCBI Taxonomy" id="4572"/>
    <lineage>
        <taxon>Eukaryota</taxon>
        <taxon>Viridiplantae</taxon>
        <taxon>Streptophyta</taxon>
        <taxon>Embryophyta</taxon>
        <taxon>Tracheophyta</taxon>
        <taxon>Spermatophyta</taxon>
        <taxon>Magnoliopsida</taxon>
        <taxon>Liliopsida</taxon>
        <taxon>Poales</taxon>
        <taxon>Poaceae</taxon>
        <taxon>BOP clade</taxon>
        <taxon>Pooideae</taxon>
        <taxon>Triticodae</taxon>
        <taxon>Triticeae</taxon>
        <taxon>Triticinae</taxon>
        <taxon>Triticum</taxon>
    </lineage>
</organism>
<reference evidence="1" key="3">
    <citation type="submission" date="2022-06" db="UniProtKB">
        <authorList>
            <consortium name="EnsemblPlants"/>
        </authorList>
    </citation>
    <scope>IDENTIFICATION</scope>
</reference>